<dbReference type="PANTHER" id="PTHR11947">
    <property type="entry name" value="PYRUVATE DEHYDROGENASE KINASE"/>
    <property type="match status" value="1"/>
</dbReference>
<evidence type="ECO:0000256" key="2">
    <source>
        <dbReference type="ARBA" id="ARBA00006155"/>
    </source>
</evidence>
<evidence type="ECO:0000313" key="12">
    <source>
        <dbReference type="Proteomes" id="UP000694421"/>
    </source>
</evidence>
<dbReference type="Gene3D" id="1.20.140.20">
    <property type="entry name" value="Alpha-ketoacid/pyruvate dehydrogenase kinase, N-terminal domain"/>
    <property type="match status" value="1"/>
</dbReference>
<evidence type="ECO:0000256" key="9">
    <source>
        <dbReference type="RuleBase" id="RU366032"/>
    </source>
</evidence>
<proteinExistence type="inferred from homology"/>
<comment type="similarity">
    <text evidence="2 9">Belongs to the PDK/BCKDK protein kinase family.</text>
</comment>
<dbReference type="SUPFAM" id="SSF55874">
    <property type="entry name" value="ATPase domain of HSP90 chaperone/DNA topoisomerase II/histidine kinase"/>
    <property type="match status" value="1"/>
</dbReference>
<dbReference type="CDD" id="cd16929">
    <property type="entry name" value="HATPase_PDK-like"/>
    <property type="match status" value="1"/>
</dbReference>
<dbReference type="GeneTree" id="ENSGT01030000234646"/>
<comment type="subcellular location">
    <subcellularLocation>
        <location evidence="1 9">Mitochondrion matrix</location>
    </subcellularLocation>
</comment>
<organism evidence="11 12">
    <name type="scientific">Salvator merianae</name>
    <name type="common">Argentine black and white tegu</name>
    <name type="synonym">Tupinambis merianae</name>
    <dbReference type="NCBI Taxonomy" id="96440"/>
    <lineage>
        <taxon>Eukaryota</taxon>
        <taxon>Metazoa</taxon>
        <taxon>Chordata</taxon>
        <taxon>Craniata</taxon>
        <taxon>Vertebrata</taxon>
        <taxon>Euteleostomi</taxon>
        <taxon>Lepidosauria</taxon>
        <taxon>Squamata</taxon>
        <taxon>Bifurcata</taxon>
        <taxon>Unidentata</taxon>
        <taxon>Episquamata</taxon>
        <taxon>Laterata</taxon>
        <taxon>Teiioidea</taxon>
        <taxon>Teiidae</taxon>
        <taxon>Salvator</taxon>
    </lineage>
</organism>
<keyword evidence="6 9" id="KW-0067">ATP-binding</keyword>
<dbReference type="InterPro" id="IPR039028">
    <property type="entry name" value="BCKD/PDK"/>
</dbReference>
<dbReference type="AlphaFoldDB" id="A0A8D0C692"/>
<reference evidence="11" key="2">
    <citation type="submission" date="2025-09" db="UniProtKB">
        <authorList>
            <consortium name="Ensembl"/>
        </authorList>
    </citation>
    <scope>IDENTIFICATION</scope>
</reference>
<keyword evidence="3 9" id="KW-0808">Transferase</keyword>
<evidence type="ECO:0000259" key="10">
    <source>
        <dbReference type="PROSITE" id="PS50109"/>
    </source>
</evidence>
<keyword evidence="12" id="KW-1185">Reference proteome</keyword>
<dbReference type="PANTHER" id="PTHR11947:SF14">
    <property type="entry name" value="[PYRUVATE DEHYDROGENASE (ACETYL-TRANSFERRING)] KINASE ISOZYME 1, MITOCHONDRIAL"/>
    <property type="match status" value="1"/>
</dbReference>
<name>A0A8D0C692_SALMN</name>
<evidence type="ECO:0000256" key="6">
    <source>
        <dbReference type="ARBA" id="ARBA00022840"/>
    </source>
</evidence>
<dbReference type="InterPro" id="IPR018955">
    <property type="entry name" value="BCDHK/PDK_N"/>
</dbReference>
<keyword evidence="8 9" id="KW-0496">Mitochondrion</keyword>
<protein>
    <recommendedName>
        <fullName evidence="9">Protein-serine/threonine kinase</fullName>
        <ecNumber evidence="9">2.7.11.-</ecNumber>
    </recommendedName>
</protein>
<evidence type="ECO:0000313" key="11">
    <source>
        <dbReference type="Ensembl" id="ENSSMRP00000017675.1"/>
    </source>
</evidence>
<evidence type="ECO:0000256" key="8">
    <source>
        <dbReference type="ARBA" id="ARBA00023128"/>
    </source>
</evidence>
<dbReference type="GO" id="GO:0005524">
    <property type="term" value="F:ATP binding"/>
    <property type="evidence" value="ECO:0007669"/>
    <property type="project" value="UniProtKB-UniRule"/>
</dbReference>
<evidence type="ECO:0000256" key="4">
    <source>
        <dbReference type="ARBA" id="ARBA00022741"/>
    </source>
</evidence>
<dbReference type="GO" id="GO:0010906">
    <property type="term" value="P:regulation of glucose metabolic process"/>
    <property type="evidence" value="ECO:0007669"/>
    <property type="project" value="TreeGrafter"/>
</dbReference>
<dbReference type="InterPro" id="IPR003594">
    <property type="entry name" value="HATPase_dom"/>
</dbReference>
<feature type="domain" description="Histidine kinase" evidence="10">
    <location>
        <begin position="212"/>
        <end position="335"/>
    </location>
</feature>
<dbReference type="EC" id="2.7.11.-" evidence="9"/>
<keyword evidence="4 9" id="KW-0547">Nucleotide-binding</keyword>
<dbReference type="PROSITE" id="PS50109">
    <property type="entry name" value="HIS_KIN"/>
    <property type="match status" value="1"/>
</dbReference>
<dbReference type="InterPro" id="IPR036890">
    <property type="entry name" value="HATPase_C_sf"/>
</dbReference>
<evidence type="ECO:0000256" key="7">
    <source>
        <dbReference type="ARBA" id="ARBA00022946"/>
    </source>
</evidence>
<keyword evidence="7" id="KW-0809">Transit peptide</keyword>
<evidence type="ECO:0000256" key="1">
    <source>
        <dbReference type="ARBA" id="ARBA00004305"/>
    </source>
</evidence>
<sequence>MRLLRALLRSVSPATIPQQVDFYCRFSPSPLSMKQFLDFGSDNACEKTSFMFLRQELPVRLANIMKEISLLPDNLLKTPSVQLVQSWYVQSLEEILDFKDKSAEDSEAVTRFTDTVITIRNRHNDVIPTMAQGVIEYKDHYGVDPVTSQNVQYFLDRFFMSRISIRMLLNQHNGYENAKRLCDLYYMNCPELILEEQNMKSPGQPMQVVYVPSHLYYMVFELFKNAMRATMEHHADRGTYPAIHVHVTLGNEDLTVKMCDRGGGVPLRKIDRLFNYMYSTAPRPRVETSRATPLAGFGYGLPISRLYAQYFQGDLKLYSLEGYGTDAVIFIKALSTESIERLPVYNKSAWRHYTANHEADDWCVPSSEPKDMTTFRSI</sequence>
<dbReference type="SMART" id="SM00387">
    <property type="entry name" value="HATPase_c"/>
    <property type="match status" value="1"/>
</dbReference>
<evidence type="ECO:0000256" key="3">
    <source>
        <dbReference type="ARBA" id="ARBA00022679"/>
    </source>
</evidence>
<dbReference type="FunFam" id="1.20.140.20:FF:000001">
    <property type="entry name" value="[Pyruvate dehydrogenase (acetyl-transferring)] kinase isozyme 2, mitochondrial"/>
    <property type="match status" value="1"/>
</dbReference>
<dbReference type="Pfam" id="PF10436">
    <property type="entry name" value="BCDHK_Adom3"/>
    <property type="match status" value="1"/>
</dbReference>
<dbReference type="Gene3D" id="3.30.565.10">
    <property type="entry name" value="Histidine kinase-like ATPase, C-terminal domain"/>
    <property type="match status" value="1"/>
</dbReference>
<dbReference type="InterPro" id="IPR005467">
    <property type="entry name" value="His_kinase_dom"/>
</dbReference>
<dbReference type="Proteomes" id="UP000694421">
    <property type="component" value="Unplaced"/>
</dbReference>
<dbReference type="Pfam" id="PF02518">
    <property type="entry name" value="HATPase_c"/>
    <property type="match status" value="1"/>
</dbReference>
<dbReference type="GO" id="GO:0004740">
    <property type="term" value="F:pyruvate dehydrogenase (acetyl-transferring) kinase activity"/>
    <property type="evidence" value="ECO:0007669"/>
    <property type="project" value="TreeGrafter"/>
</dbReference>
<evidence type="ECO:0000256" key="5">
    <source>
        <dbReference type="ARBA" id="ARBA00022777"/>
    </source>
</evidence>
<dbReference type="GO" id="GO:0005759">
    <property type="term" value="C:mitochondrial matrix"/>
    <property type="evidence" value="ECO:0007669"/>
    <property type="project" value="UniProtKB-SubCell"/>
</dbReference>
<dbReference type="FunFam" id="3.30.565.10:FF:000007">
    <property type="entry name" value="Mitochondrial pyruvate dehydrogenase kinase isoform 2"/>
    <property type="match status" value="1"/>
</dbReference>
<dbReference type="InterPro" id="IPR036784">
    <property type="entry name" value="AK/P_DHK_N_sf"/>
</dbReference>
<dbReference type="SUPFAM" id="SSF69012">
    <property type="entry name" value="alpha-ketoacid dehydrogenase kinase, N-terminal domain"/>
    <property type="match status" value="1"/>
</dbReference>
<reference evidence="11" key="1">
    <citation type="submission" date="2025-08" db="UniProtKB">
        <authorList>
            <consortium name="Ensembl"/>
        </authorList>
    </citation>
    <scope>IDENTIFICATION</scope>
</reference>
<dbReference type="Ensembl" id="ENSSMRT00000020701.1">
    <property type="protein sequence ID" value="ENSSMRP00000017675.1"/>
    <property type="gene ID" value="ENSSMRG00000013783.1"/>
</dbReference>
<keyword evidence="5 9" id="KW-0418">Kinase</keyword>
<accession>A0A8D0C692</accession>